<dbReference type="GO" id="GO:0005524">
    <property type="term" value="F:ATP binding"/>
    <property type="evidence" value="ECO:0007669"/>
    <property type="project" value="InterPro"/>
</dbReference>
<dbReference type="PROSITE" id="PS50011">
    <property type="entry name" value="PROTEIN_KINASE_DOM"/>
    <property type="match status" value="1"/>
</dbReference>
<dbReference type="PROSITE" id="PS00108">
    <property type="entry name" value="PROTEIN_KINASE_ST"/>
    <property type="match status" value="1"/>
</dbReference>
<dbReference type="InterPro" id="IPR001245">
    <property type="entry name" value="Ser-Thr/Tyr_kinase_cat_dom"/>
</dbReference>
<dbReference type="PRINTS" id="PR00109">
    <property type="entry name" value="TYRKINASE"/>
</dbReference>
<sequence>MLDGLDPAGQPFRKCLHILQKLCASKMMLPSSYEVSGKLSFNSTDAIAYGGFCDVYDGSLDLERVCVKRLRVSAAGDRALTKRSLCKEAVVWKHLDHPNIVPFKGVTFDPLQLVSKWIPGGELKEYVVRGSSQANLISLLLGVAKGLGYLHSRNVIHGDLKGANILIDANDNPRIVDFGLATVARDSDSLASTSGQMGTTARFTAPEILKGLGRPSKASDVFAFGMVVIEAFTGRVPFSGCIGFKAMTNILAGIHPERPIHPGLTDQLWTLTQQCWEEEPYDRPSIDSVIEQLSVPSSISRWVSYSSMTTEMLARYSTRLVRNQLSRTGLKFRKRASPR</sequence>
<keyword evidence="3" id="KW-1185">Reference proteome</keyword>
<dbReference type="SUPFAM" id="SSF56112">
    <property type="entry name" value="Protein kinase-like (PK-like)"/>
    <property type="match status" value="1"/>
</dbReference>
<feature type="domain" description="Protein kinase" evidence="1">
    <location>
        <begin position="41"/>
        <end position="303"/>
    </location>
</feature>
<keyword evidence="2" id="KW-0808">Transferase</keyword>
<dbReference type="InterPro" id="IPR000719">
    <property type="entry name" value="Prot_kinase_dom"/>
</dbReference>
<gene>
    <name evidence="2" type="ORF">BJ322DRAFT_1000506</name>
</gene>
<dbReference type="AlphaFoldDB" id="A0A9P6HK16"/>
<dbReference type="PANTHER" id="PTHR44329:SF289">
    <property type="entry name" value="SERINE_THREONINE-PROTEIN KINASE VIK"/>
    <property type="match status" value="1"/>
</dbReference>
<comment type="caution">
    <text evidence="2">The sequence shown here is derived from an EMBL/GenBank/DDBJ whole genome shotgun (WGS) entry which is preliminary data.</text>
</comment>
<protein>
    <submittedName>
        <fullName evidence="2">Kinase-like domain-containing protein</fullName>
    </submittedName>
</protein>
<name>A0A9P6HK16_9AGAM</name>
<reference evidence="2" key="1">
    <citation type="journal article" date="2020" name="Nat. Commun.">
        <title>Large-scale genome sequencing of mycorrhizal fungi provides insights into the early evolution of symbiotic traits.</title>
        <authorList>
            <person name="Miyauchi S."/>
            <person name="Kiss E."/>
            <person name="Kuo A."/>
            <person name="Drula E."/>
            <person name="Kohler A."/>
            <person name="Sanchez-Garcia M."/>
            <person name="Morin E."/>
            <person name="Andreopoulos B."/>
            <person name="Barry K.W."/>
            <person name="Bonito G."/>
            <person name="Buee M."/>
            <person name="Carver A."/>
            <person name="Chen C."/>
            <person name="Cichocki N."/>
            <person name="Clum A."/>
            <person name="Culley D."/>
            <person name="Crous P.W."/>
            <person name="Fauchery L."/>
            <person name="Girlanda M."/>
            <person name="Hayes R.D."/>
            <person name="Keri Z."/>
            <person name="LaButti K."/>
            <person name="Lipzen A."/>
            <person name="Lombard V."/>
            <person name="Magnuson J."/>
            <person name="Maillard F."/>
            <person name="Murat C."/>
            <person name="Nolan M."/>
            <person name="Ohm R.A."/>
            <person name="Pangilinan J."/>
            <person name="Pereira M.F."/>
            <person name="Perotto S."/>
            <person name="Peter M."/>
            <person name="Pfister S."/>
            <person name="Riley R."/>
            <person name="Sitrit Y."/>
            <person name="Stielow J.B."/>
            <person name="Szollosi G."/>
            <person name="Zifcakova L."/>
            <person name="Stursova M."/>
            <person name="Spatafora J.W."/>
            <person name="Tedersoo L."/>
            <person name="Vaario L.M."/>
            <person name="Yamada A."/>
            <person name="Yan M."/>
            <person name="Wang P."/>
            <person name="Xu J."/>
            <person name="Bruns T."/>
            <person name="Baldrian P."/>
            <person name="Vilgalys R."/>
            <person name="Dunand C."/>
            <person name="Henrissat B."/>
            <person name="Grigoriev I.V."/>
            <person name="Hibbett D."/>
            <person name="Nagy L.G."/>
            <person name="Martin F.M."/>
        </authorList>
    </citation>
    <scope>NUCLEOTIDE SEQUENCE</scope>
    <source>
        <strain evidence="2">UH-Tt-Lm1</strain>
    </source>
</reference>
<dbReference type="InterPro" id="IPR051681">
    <property type="entry name" value="Ser/Thr_Kinases-Pseudokinases"/>
</dbReference>
<dbReference type="GO" id="GO:0004674">
    <property type="term" value="F:protein serine/threonine kinase activity"/>
    <property type="evidence" value="ECO:0007669"/>
    <property type="project" value="TreeGrafter"/>
</dbReference>
<accession>A0A9P6HK16</accession>
<keyword evidence="2" id="KW-0418">Kinase</keyword>
<dbReference type="InterPro" id="IPR008271">
    <property type="entry name" value="Ser/Thr_kinase_AS"/>
</dbReference>
<proteinExistence type="predicted"/>
<dbReference type="SMART" id="SM00220">
    <property type="entry name" value="S_TKc"/>
    <property type="match status" value="1"/>
</dbReference>
<dbReference type="InterPro" id="IPR011009">
    <property type="entry name" value="Kinase-like_dom_sf"/>
</dbReference>
<dbReference type="Pfam" id="PF07714">
    <property type="entry name" value="PK_Tyr_Ser-Thr"/>
    <property type="match status" value="1"/>
</dbReference>
<evidence type="ECO:0000313" key="3">
    <source>
        <dbReference type="Proteomes" id="UP000736335"/>
    </source>
</evidence>
<dbReference type="Proteomes" id="UP000736335">
    <property type="component" value="Unassembled WGS sequence"/>
</dbReference>
<reference evidence="2" key="2">
    <citation type="submission" date="2020-11" db="EMBL/GenBank/DDBJ databases">
        <authorList>
            <consortium name="DOE Joint Genome Institute"/>
            <person name="Kuo A."/>
            <person name="Miyauchi S."/>
            <person name="Kiss E."/>
            <person name="Drula E."/>
            <person name="Kohler A."/>
            <person name="Sanchez-Garcia M."/>
            <person name="Andreopoulos B."/>
            <person name="Barry K.W."/>
            <person name="Bonito G."/>
            <person name="Buee M."/>
            <person name="Carver A."/>
            <person name="Chen C."/>
            <person name="Cichocki N."/>
            <person name="Clum A."/>
            <person name="Culley D."/>
            <person name="Crous P.W."/>
            <person name="Fauchery L."/>
            <person name="Girlanda M."/>
            <person name="Hayes R."/>
            <person name="Keri Z."/>
            <person name="Labutti K."/>
            <person name="Lipzen A."/>
            <person name="Lombard V."/>
            <person name="Magnuson J."/>
            <person name="Maillard F."/>
            <person name="Morin E."/>
            <person name="Murat C."/>
            <person name="Nolan M."/>
            <person name="Ohm R."/>
            <person name="Pangilinan J."/>
            <person name="Pereira M."/>
            <person name="Perotto S."/>
            <person name="Peter M."/>
            <person name="Riley R."/>
            <person name="Sitrit Y."/>
            <person name="Stielow B."/>
            <person name="Szollosi G."/>
            <person name="Zifcakova L."/>
            <person name="Stursova M."/>
            <person name="Spatafora J.W."/>
            <person name="Tedersoo L."/>
            <person name="Vaario L.-M."/>
            <person name="Yamada A."/>
            <person name="Yan M."/>
            <person name="Wang P."/>
            <person name="Xu J."/>
            <person name="Bruns T."/>
            <person name="Baldrian P."/>
            <person name="Vilgalys R."/>
            <person name="Henrissat B."/>
            <person name="Grigoriev I.V."/>
            <person name="Hibbett D."/>
            <person name="Nagy L.G."/>
            <person name="Martin F.M."/>
        </authorList>
    </citation>
    <scope>NUCLEOTIDE SEQUENCE</scope>
    <source>
        <strain evidence="2">UH-Tt-Lm1</strain>
    </source>
</reference>
<dbReference type="PANTHER" id="PTHR44329">
    <property type="entry name" value="SERINE/THREONINE-PROTEIN KINASE TNNI3K-RELATED"/>
    <property type="match status" value="1"/>
</dbReference>
<dbReference type="EMBL" id="WIUZ02000003">
    <property type="protein sequence ID" value="KAF9789176.1"/>
    <property type="molecule type" value="Genomic_DNA"/>
</dbReference>
<organism evidence="2 3">
    <name type="scientific">Thelephora terrestris</name>
    <dbReference type="NCBI Taxonomy" id="56493"/>
    <lineage>
        <taxon>Eukaryota</taxon>
        <taxon>Fungi</taxon>
        <taxon>Dikarya</taxon>
        <taxon>Basidiomycota</taxon>
        <taxon>Agaricomycotina</taxon>
        <taxon>Agaricomycetes</taxon>
        <taxon>Thelephorales</taxon>
        <taxon>Thelephoraceae</taxon>
        <taxon>Thelephora</taxon>
    </lineage>
</organism>
<evidence type="ECO:0000313" key="2">
    <source>
        <dbReference type="EMBL" id="KAF9789176.1"/>
    </source>
</evidence>
<dbReference type="Gene3D" id="1.10.510.10">
    <property type="entry name" value="Transferase(Phosphotransferase) domain 1"/>
    <property type="match status" value="1"/>
</dbReference>
<dbReference type="OrthoDB" id="5966500at2759"/>
<evidence type="ECO:0000259" key="1">
    <source>
        <dbReference type="PROSITE" id="PS50011"/>
    </source>
</evidence>